<keyword evidence="5" id="KW-0938">Abscisic acid signaling pathway</keyword>
<comment type="subcellular location">
    <subcellularLocation>
        <location evidence="2">Cell membrane</location>
    </subcellularLocation>
    <subcellularLocation>
        <location evidence="1">Nucleus</location>
    </subcellularLocation>
</comment>
<dbReference type="GO" id="GO:0005096">
    <property type="term" value="F:GTPase activator activity"/>
    <property type="evidence" value="ECO:0007669"/>
    <property type="project" value="UniProtKB-KW"/>
</dbReference>
<keyword evidence="4" id="KW-1003">Cell membrane</keyword>
<accession>A0A6J1DM84</accession>
<dbReference type="Proteomes" id="UP000504603">
    <property type="component" value="Unplaced"/>
</dbReference>
<keyword evidence="13" id="KW-1185">Reference proteome</keyword>
<dbReference type="GO" id="GO:0005634">
    <property type="term" value="C:nucleus"/>
    <property type="evidence" value="ECO:0007669"/>
    <property type="project" value="UniProtKB-SubCell"/>
</dbReference>
<dbReference type="PRINTS" id="PR00360">
    <property type="entry name" value="C2DOMAIN"/>
</dbReference>
<proteinExistence type="inferred from homology"/>
<keyword evidence="10" id="KW-0539">Nucleus</keyword>
<dbReference type="PROSITE" id="PS50004">
    <property type="entry name" value="C2"/>
    <property type="match status" value="1"/>
</dbReference>
<keyword evidence="9" id="KW-0472">Membrane</keyword>
<dbReference type="InterPro" id="IPR035892">
    <property type="entry name" value="C2_domain_sf"/>
</dbReference>
<protein>
    <submittedName>
        <fullName evidence="14">Protein C2-DOMAIN ABA-RELATED 10-like</fullName>
    </submittedName>
</protein>
<evidence type="ECO:0000256" key="2">
    <source>
        <dbReference type="ARBA" id="ARBA00004236"/>
    </source>
</evidence>
<evidence type="ECO:0000256" key="9">
    <source>
        <dbReference type="ARBA" id="ARBA00023136"/>
    </source>
</evidence>
<dbReference type="SUPFAM" id="SSF49562">
    <property type="entry name" value="C2 domain (Calcium/lipid-binding domain, CaLB)"/>
    <property type="match status" value="1"/>
</dbReference>
<evidence type="ECO:0000313" key="14">
    <source>
        <dbReference type="RefSeq" id="XP_022155355.1"/>
    </source>
</evidence>
<keyword evidence="6" id="KW-0479">Metal-binding</keyword>
<dbReference type="GO" id="GO:0009738">
    <property type="term" value="P:abscisic acid-activated signaling pathway"/>
    <property type="evidence" value="ECO:0007669"/>
    <property type="project" value="UniProtKB-KW"/>
</dbReference>
<evidence type="ECO:0000256" key="8">
    <source>
        <dbReference type="ARBA" id="ARBA00023121"/>
    </source>
</evidence>
<dbReference type="SMART" id="SM00239">
    <property type="entry name" value="C2"/>
    <property type="match status" value="1"/>
</dbReference>
<dbReference type="PANTHER" id="PTHR45933:SF12">
    <property type="entry name" value="PROTEIN C2-DOMAIN ABA-RELATED 9"/>
    <property type="match status" value="1"/>
</dbReference>
<evidence type="ECO:0000256" key="1">
    <source>
        <dbReference type="ARBA" id="ARBA00004123"/>
    </source>
</evidence>
<feature type="domain" description="C2" evidence="12">
    <location>
        <begin position="1"/>
        <end position="108"/>
    </location>
</feature>
<keyword evidence="8" id="KW-0446">Lipid-binding</keyword>
<evidence type="ECO:0000256" key="6">
    <source>
        <dbReference type="ARBA" id="ARBA00022723"/>
    </source>
</evidence>
<dbReference type="GO" id="GO:0005886">
    <property type="term" value="C:plasma membrane"/>
    <property type="evidence" value="ECO:0007669"/>
    <property type="project" value="UniProtKB-SubCell"/>
</dbReference>
<dbReference type="GeneID" id="111022498"/>
<dbReference type="GO" id="GO:0046872">
    <property type="term" value="F:metal ion binding"/>
    <property type="evidence" value="ECO:0007669"/>
    <property type="project" value="UniProtKB-KW"/>
</dbReference>
<dbReference type="Pfam" id="PF00168">
    <property type="entry name" value="C2"/>
    <property type="match status" value="1"/>
</dbReference>
<evidence type="ECO:0000256" key="7">
    <source>
        <dbReference type="ARBA" id="ARBA00022837"/>
    </source>
</evidence>
<dbReference type="AlphaFoldDB" id="A0A6J1DM84"/>
<dbReference type="InterPro" id="IPR044562">
    <property type="entry name" value="CAR1-11"/>
</dbReference>
<dbReference type="Gene3D" id="2.60.40.150">
    <property type="entry name" value="C2 domain"/>
    <property type="match status" value="1"/>
</dbReference>
<gene>
    <name evidence="14" type="primary">LOC111022498</name>
</gene>
<evidence type="ECO:0000313" key="13">
    <source>
        <dbReference type="Proteomes" id="UP000504603"/>
    </source>
</evidence>
<dbReference type="KEGG" id="mcha:111022498"/>
<evidence type="ECO:0000259" key="12">
    <source>
        <dbReference type="PROSITE" id="PS50004"/>
    </source>
</evidence>
<keyword evidence="3" id="KW-0343">GTPase activation</keyword>
<name>A0A6J1DM84_MOMCH</name>
<evidence type="ECO:0000256" key="3">
    <source>
        <dbReference type="ARBA" id="ARBA00022468"/>
    </source>
</evidence>
<reference evidence="14" key="1">
    <citation type="submission" date="2025-08" db="UniProtKB">
        <authorList>
            <consortium name="RefSeq"/>
        </authorList>
    </citation>
    <scope>IDENTIFICATION</scope>
    <source>
        <strain evidence="14">OHB3-1</strain>
    </source>
</reference>
<comment type="similarity">
    <text evidence="11">Belongs to the plant CAR protein family.</text>
</comment>
<organism evidence="13 14">
    <name type="scientific">Momordica charantia</name>
    <name type="common">Bitter gourd</name>
    <name type="synonym">Balsam pear</name>
    <dbReference type="NCBI Taxonomy" id="3673"/>
    <lineage>
        <taxon>Eukaryota</taxon>
        <taxon>Viridiplantae</taxon>
        <taxon>Streptophyta</taxon>
        <taxon>Embryophyta</taxon>
        <taxon>Tracheophyta</taxon>
        <taxon>Spermatophyta</taxon>
        <taxon>Magnoliopsida</taxon>
        <taxon>eudicotyledons</taxon>
        <taxon>Gunneridae</taxon>
        <taxon>Pentapetalae</taxon>
        <taxon>rosids</taxon>
        <taxon>fabids</taxon>
        <taxon>Cucurbitales</taxon>
        <taxon>Cucurbitaceae</taxon>
        <taxon>Momordiceae</taxon>
        <taxon>Momordica</taxon>
    </lineage>
</organism>
<dbReference type="RefSeq" id="XP_022155355.1">
    <property type="nucleotide sequence ID" value="XM_022299663.1"/>
</dbReference>
<evidence type="ECO:0000256" key="5">
    <source>
        <dbReference type="ARBA" id="ARBA00022682"/>
    </source>
</evidence>
<evidence type="ECO:0000256" key="10">
    <source>
        <dbReference type="ARBA" id="ARBA00023242"/>
    </source>
</evidence>
<dbReference type="GO" id="GO:0008289">
    <property type="term" value="F:lipid binding"/>
    <property type="evidence" value="ECO:0007669"/>
    <property type="project" value="UniProtKB-KW"/>
</dbReference>
<evidence type="ECO:0000256" key="4">
    <source>
        <dbReference type="ARBA" id="ARBA00022475"/>
    </source>
</evidence>
<dbReference type="PANTHER" id="PTHR45933">
    <property type="entry name" value="PROTEIN C2-DOMAIN ABA-RELATED 4"/>
    <property type="match status" value="1"/>
</dbReference>
<dbReference type="OrthoDB" id="73919at2759"/>
<keyword evidence="7" id="KW-0106">Calcium</keyword>
<evidence type="ECO:0000256" key="11">
    <source>
        <dbReference type="ARBA" id="ARBA00024037"/>
    </source>
</evidence>
<sequence>MNNRTGLLRIRLLRGVNLAIRDATTRSSDPYVVISTAHQKFKSRVVKKNCNPEWNEEFTLSITDINNPIKLAVFDKDRFTKDDGMGSAKIDIKPYIECLNMGLENLPNGCVVKRVQPSRSNNLADESPCVWNDGKIVQDMTLRLENAECGEVMIQIQLFNAAGIKGLRTNSLA</sequence>
<dbReference type="InterPro" id="IPR000008">
    <property type="entry name" value="C2_dom"/>
</dbReference>